<gene>
    <name evidence="2" type="ORF">FQ154_11555</name>
</gene>
<dbReference type="AlphaFoldDB" id="A0A5B0EBH2"/>
<evidence type="ECO:0000313" key="3">
    <source>
        <dbReference type="Proteomes" id="UP000323856"/>
    </source>
</evidence>
<dbReference type="Pfam" id="PF13560">
    <property type="entry name" value="HTH_31"/>
    <property type="match status" value="1"/>
</dbReference>
<dbReference type="GO" id="GO:0003677">
    <property type="term" value="F:DNA binding"/>
    <property type="evidence" value="ECO:0007669"/>
    <property type="project" value="InterPro"/>
</dbReference>
<dbReference type="EMBL" id="VOBL01000011">
    <property type="protein sequence ID" value="KAA0976223.1"/>
    <property type="molecule type" value="Genomic_DNA"/>
</dbReference>
<evidence type="ECO:0000259" key="1">
    <source>
        <dbReference type="Pfam" id="PF17765"/>
    </source>
</evidence>
<dbReference type="RefSeq" id="WP_007271235.1">
    <property type="nucleotide sequence ID" value="NZ_VOBL01000011.1"/>
</dbReference>
<reference evidence="2 3" key="1">
    <citation type="submission" date="2019-07" db="EMBL/GenBank/DDBJ databases">
        <title>Analysis of the biochemical properties, biological activity and biotechnological potential of siderophores and biosurfactants produced by Antarctic psychrotolerant bacteria.</title>
        <authorList>
            <person name="Styczynski M."/>
            <person name="Krucon T."/>
            <person name="Decewicz P."/>
            <person name="Dziewit L."/>
        </authorList>
    </citation>
    <scope>NUCLEOTIDE SEQUENCE [LARGE SCALE GENOMIC DNA]</scope>
    <source>
        <strain evidence="2 3">ANT_H27</strain>
    </source>
</reference>
<dbReference type="Pfam" id="PF17765">
    <property type="entry name" value="MLTR_LBD"/>
    <property type="match status" value="1"/>
</dbReference>
<sequence length="289" mass="32580">MSDGRRQELGQFLRDRRGNLVRAELGLPPIGRNRTLGLRREEIAAFAAVSITWYTWLEQGRDINASRQVLESIARVLTLTSAETAYVLALGGYTPTPSNEVITVEQAPEHLQRLLDTFDFPAFAVAPDWGIAGWNRAYAGLYTRIATVDPEQRNLLWLIFTDPHLRKMLPDWEETSRHFVAEFRAEAGARLGSAAHTTLIKRLSEASTQFAKLWADRGVERFASRQRVFLHPVAGELVFEQHRLVPSDAPELHLVMYAPVPGTPTKERLQILLEDRVPPAAYPLDHNVG</sequence>
<feature type="domain" description="MmyB-like transcription regulator ligand binding" evidence="1">
    <location>
        <begin position="108"/>
        <end position="272"/>
    </location>
</feature>
<evidence type="ECO:0000313" key="2">
    <source>
        <dbReference type="EMBL" id="KAA0976223.1"/>
    </source>
</evidence>
<organism evidence="2 3">
    <name type="scientific">Paeniglutamicibacter gangotriensis</name>
    <dbReference type="NCBI Taxonomy" id="254787"/>
    <lineage>
        <taxon>Bacteria</taxon>
        <taxon>Bacillati</taxon>
        <taxon>Actinomycetota</taxon>
        <taxon>Actinomycetes</taxon>
        <taxon>Micrococcales</taxon>
        <taxon>Micrococcaceae</taxon>
        <taxon>Paeniglutamicibacter</taxon>
    </lineage>
</organism>
<proteinExistence type="predicted"/>
<name>A0A5B0EBH2_9MICC</name>
<dbReference type="Gene3D" id="1.10.260.40">
    <property type="entry name" value="lambda repressor-like DNA-binding domains"/>
    <property type="match status" value="1"/>
</dbReference>
<dbReference type="Proteomes" id="UP000323856">
    <property type="component" value="Unassembled WGS sequence"/>
</dbReference>
<dbReference type="OrthoDB" id="3518652at2"/>
<comment type="caution">
    <text evidence="2">The sequence shown here is derived from an EMBL/GenBank/DDBJ whole genome shotgun (WGS) entry which is preliminary data.</text>
</comment>
<dbReference type="InterPro" id="IPR010982">
    <property type="entry name" value="Lambda_DNA-bd_dom_sf"/>
</dbReference>
<dbReference type="Gene3D" id="3.30.450.180">
    <property type="match status" value="1"/>
</dbReference>
<dbReference type="PANTHER" id="PTHR35010">
    <property type="entry name" value="BLL4672 PROTEIN-RELATED"/>
    <property type="match status" value="1"/>
</dbReference>
<protein>
    <submittedName>
        <fullName evidence="2">Helix-turn-helix domain-containing protein</fullName>
    </submittedName>
</protein>
<accession>A0A5B0EBH2</accession>
<dbReference type="InterPro" id="IPR041413">
    <property type="entry name" value="MLTR_LBD"/>
</dbReference>